<sequence length="277" mass="29824">MSGEAVLFWFFAFLACGGAVAVVITQNVVRMAFCLIIALGSVSALFFLANADFVAAAQLIIYVGGTVILLIFGVMLTATGPQSKIKTSPAELLVAAGIGALFLTMLVSTVASVDWDSNRIKLVDITPAKFHEVQKVEGSSVGQLLEKSYSFNELRNVYELKTKKLSPSSSELQQLNQLWVKHGLQFAPHSKNGGTARPLGMSFLGVRPDRNLGESSSQIISPGFVMPARKTIDGKTSSLSVGYLLPFEIISIHLLVVLIGASYLARAKRRTQVSEED</sequence>
<dbReference type="PANTHER" id="PTHR33269">
    <property type="entry name" value="NADH-UBIQUINONE OXIDOREDUCTASE CHAIN 6"/>
    <property type="match status" value="1"/>
</dbReference>
<protein>
    <submittedName>
        <fullName evidence="2">NADH-ubiquinone oxidoreductase chain J</fullName>
        <ecNumber evidence="2">1.6.5.3</ecNumber>
    </submittedName>
</protein>
<feature type="transmembrane region" description="Helical" evidence="1">
    <location>
        <begin position="6"/>
        <end position="24"/>
    </location>
</feature>
<accession>A0A3B1DC57</accession>
<dbReference type="GO" id="GO:0016491">
    <property type="term" value="F:oxidoreductase activity"/>
    <property type="evidence" value="ECO:0007669"/>
    <property type="project" value="UniProtKB-KW"/>
</dbReference>
<keyword evidence="1" id="KW-1133">Transmembrane helix</keyword>
<evidence type="ECO:0000256" key="1">
    <source>
        <dbReference type="SAM" id="Phobius"/>
    </source>
</evidence>
<dbReference type="EC" id="1.6.5.3" evidence="2"/>
<gene>
    <name evidence="2" type="ORF">MNBD_PLANCTO02-2291</name>
</gene>
<organism evidence="2">
    <name type="scientific">hydrothermal vent metagenome</name>
    <dbReference type="NCBI Taxonomy" id="652676"/>
    <lineage>
        <taxon>unclassified sequences</taxon>
        <taxon>metagenomes</taxon>
        <taxon>ecological metagenomes</taxon>
    </lineage>
</organism>
<dbReference type="PANTHER" id="PTHR33269:SF17">
    <property type="entry name" value="NADH-UBIQUINONE OXIDOREDUCTASE CHAIN 6"/>
    <property type="match status" value="1"/>
</dbReference>
<keyword evidence="1" id="KW-0812">Transmembrane</keyword>
<feature type="transmembrane region" description="Helical" evidence="1">
    <location>
        <begin position="243"/>
        <end position="265"/>
    </location>
</feature>
<feature type="transmembrane region" description="Helical" evidence="1">
    <location>
        <begin position="55"/>
        <end position="78"/>
    </location>
</feature>
<dbReference type="InterPro" id="IPR042106">
    <property type="entry name" value="Nuo/plastoQ_OxRdtase_6_NuoJ"/>
</dbReference>
<keyword evidence="2" id="KW-0560">Oxidoreductase</keyword>
<name>A0A3B1DC57_9ZZZZ</name>
<dbReference type="InterPro" id="IPR001457">
    <property type="entry name" value="NADH_UbQ/plastoQ_OxRdtase_su6"/>
</dbReference>
<evidence type="ECO:0000313" key="2">
    <source>
        <dbReference type="EMBL" id="VAX39889.1"/>
    </source>
</evidence>
<reference evidence="2" key="1">
    <citation type="submission" date="2018-06" db="EMBL/GenBank/DDBJ databases">
        <authorList>
            <person name="Zhirakovskaya E."/>
        </authorList>
    </citation>
    <scope>NUCLEOTIDE SEQUENCE</scope>
</reference>
<keyword evidence="2" id="KW-0830">Ubiquinone</keyword>
<dbReference type="Pfam" id="PF00499">
    <property type="entry name" value="Oxidored_q3"/>
    <property type="match status" value="1"/>
</dbReference>
<dbReference type="Gene3D" id="1.20.120.1200">
    <property type="entry name" value="NADH-ubiquinone/plastoquinone oxidoreductase chain 6, subunit NuoJ"/>
    <property type="match status" value="2"/>
</dbReference>
<feature type="transmembrane region" description="Helical" evidence="1">
    <location>
        <begin position="31"/>
        <end position="49"/>
    </location>
</feature>
<dbReference type="EMBL" id="UOGL01000380">
    <property type="protein sequence ID" value="VAX39889.1"/>
    <property type="molecule type" value="Genomic_DNA"/>
</dbReference>
<dbReference type="GO" id="GO:0008137">
    <property type="term" value="F:NADH dehydrogenase (ubiquinone) activity"/>
    <property type="evidence" value="ECO:0007669"/>
    <property type="project" value="InterPro"/>
</dbReference>
<proteinExistence type="predicted"/>
<feature type="transmembrane region" description="Helical" evidence="1">
    <location>
        <begin position="90"/>
        <end position="113"/>
    </location>
</feature>
<dbReference type="AlphaFoldDB" id="A0A3B1DC57"/>
<keyword evidence="1" id="KW-0472">Membrane</keyword>